<organism evidence="2 3">
    <name type="scientific">Coccidioides immitis (strain RS)</name>
    <name type="common">Valley fever fungus</name>
    <dbReference type="NCBI Taxonomy" id="246410"/>
    <lineage>
        <taxon>Eukaryota</taxon>
        <taxon>Fungi</taxon>
        <taxon>Dikarya</taxon>
        <taxon>Ascomycota</taxon>
        <taxon>Pezizomycotina</taxon>
        <taxon>Eurotiomycetes</taxon>
        <taxon>Eurotiomycetidae</taxon>
        <taxon>Onygenales</taxon>
        <taxon>Onygenaceae</taxon>
        <taxon>Coccidioides</taxon>
    </lineage>
</organism>
<protein>
    <submittedName>
        <fullName evidence="2">Uncharacterized protein</fullName>
    </submittedName>
</protein>
<feature type="region of interest" description="Disordered" evidence="1">
    <location>
        <begin position="273"/>
        <end position="303"/>
    </location>
</feature>
<dbReference type="GO" id="GO:0008237">
    <property type="term" value="F:metallopeptidase activity"/>
    <property type="evidence" value="ECO:0007669"/>
    <property type="project" value="InterPro"/>
</dbReference>
<reference evidence="3" key="1">
    <citation type="journal article" date="2009" name="Genome Res.">
        <title>Comparative genomic analyses of the human fungal pathogens Coccidioides and their relatives.</title>
        <authorList>
            <person name="Sharpton T.J."/>
            <person name="Stajich J.E."/>
            <person name="Rounsley S.D."/>
            <person name="Gardner M.J."/>
            <person name="Wortman J.R."/>
            <person name="Jordar V.S."/>
            <person name="Maiti R."/>
            <person name="Kodira C.D."/>
            <person name="Neafsey D.E."/>
            <person name="Zeng Q."/>
            <person name="Hung C.-Y."/>
            <person name="McMahan C."/>
            <person name="Muszewska A."/>
            <person name="Grynberg M."/>
            <person name="Mandel M.A."/>
            <person name="Kellner E.M."/>
            <person name="Barker B.M."/>
            <person name="Galgiani J.N."/>
            <person name="Orbach M.J."/>
            <person name="Kirkland T.N."/>
            <person name="Cole G.T."/>
            <person name="Henn M.R."/>
            <person name="Birren B.W."/>
            <person name="Taylor J.W."/>
        </authorList>
    </citation>
    <scope>NUCLEOTIDE SEQUENCE [LARGE SCALE GENOMIC DNA]</scope>
    <source>
        <strain evidence="3">RS</strain>
    </source>
</reference>
<evidence type="ECO:0000256" key="1">
    <source>
        <dbReference type="SAM" id="MobiDB-lite"/>
    </source>
</evidence>
<dbReference type="OrthoDB" id="4207219at2759"/>
<feature type="compositionally biased region" description="Basic and acidic residues" evidence="1">
    <location>
        <begin position="273"/>
        <end position="289"/>
    </location>
</feature>
<gene>
    <name evidence="2" type="ORF">CIMG_00104</name>
</gene>
<keyword evidence="3" id="KW-1185">Reference proteome</keyword>
<name>J3KGA4_COCIM</name>
<dbReference type="VEuPathDB" id="FungiDB:CIMG_00104"/>
<dbReference type="InterPro" id="IPR024079">
    <property type="entry name" value="MetalloPept_cat_dom_sf"/>
</dbReference>
<reference evidence="3" key="2">
    <citation type="journal article" date="2010" name="Genome Res.">
        <title>Population genomic sequencing of Coccidioides fungi reveals recent hybridization and transposon control.</title>
        <authorList>
            <person name="Neafsey D.E."/>
            <person name="Barker B.M."/>
            <person name="Sharpton T.J."/>
            <person name="Stajich J.E."/>
            <person name="Park D.J."/>
            <person name="Whiston E."/>
            <person name="Hung C.-Y."/>
            <person name="McMahan C."/>
            <person name="White J."/>
            <person name="Sykes S."/>
            <person name="Heiman D."/>
            <person name="Young S."/>
            <person name="Zeng Q."/>
            <person name="Abouelleil A."/>
            <person name="Aftuck L."/>
            <person name="Bessette D."/>
            <person name="Brown A."/>
            <person name="FitzGerald M."/>
            <person name="Lui A."/>
            <person name="Macdonald J.P."/>
            <person name="Priest M."/>
            <person name="Orbach M.J."/>
            <person name="Galgiani J.N."/>
            <person name="Kirkland T.N."/>
            <person name="Cole G.T."/>
            <person name="Birren B.W."/>
            <person name="Henn M.R."/>
            <person name="Taylor J.W."/>
            <person name="Rounsley S.D."/>
        </authorList>
    </citation>
    <scope>GENOME REANNOTATION</scope>
    <source>
        <strain evidence="3">RS</strain>
    </source>
</reference>
<dbReference type="Proteomes" id="UP000001261">
    <property type="component" value="Unassembled WGS sequence"/>
</dbReference>
<proteinExistence type="predicted"/>
<feature type="compositionally biased region" description="Acidic residues" evidence="1">
    <location>
        <begin position="290"/>
        <end position="303"/>
    </location>
</feature>
<dbReference type="KEGG" id="cim:CIMG_00104"/>
<accession>J3KGA4</accession>
<dbReference type="InParanoid" id="J3KGA4"/>
<dbReference type="AlphaFoldDB" id="J3KGA4"/>
<dbReference type="EMBL" id="GG704911">
    <property type="protein sequence ID" value="EAS34750.3"/>
    <property type="molecule type" value="Genomic_DNA"/>
</dbReference>
<dbReference type="GeneID" id="4566326"/>
<evidence type="ECO:0000313" key="3">
    <source>
        <dbReference type="Proteomes" id="UP000001261"/>
    </source>
</evidence>
<dbReference type="RefSeq" id="XP_001246333.1">
    <property type="nucleotide sequence ID" value="XM_001246332.1"/>
</dbReference>
<dbReference type="OMA" id="HAIDPRN"/>
<sequence length="339" mass="37998">MNKLTRLLFLGCAVLNFASMITCYTIHSSCDGLRAVIRQAADEAFFMADHAAFRAGLQDPQINNDLVHKLLGNPGGLQAFEMTMKRVKQEVGEHTRTRPYGAAIIKCGDDHMVEVPNRPGHFLDREFLTTMRPTVMPANRRQVCVPGVIAVTYELGRNNPQSAVLLCLNRNGDPVPEENAILEGWNDPLVESESLNLLESYLSVTMLHEFLHAIDPRNFPSDLSPGVAEAYGLSDISMLTTPEKRRNADSYALLAGGLYYRLNPLNEDGEWERPYERGRVPPRGPHPEDDVLDMMNSDDEDDSDIEMHDVKKKLGVPMNSTAGIVMRKTRRKARGLRLR</sequence>
<dbReference type="Gene3D" id="3.40.390.10">
    <property type="entry name" value="Collagenase (Catalytic Domain)"/>
    <property type="match status" value="1"/>
</dbReference>
<evidence type="ECO:0000313" key="2">
    <source>
        <dbReference type="EMBL" id="EAS34750.3"/>
    </source>
</evidence>